<dbReference type="EMBL" id="GEVK01004894">
    <property type="protein sequence ID" value="JAU47938.1"/>
    <property type="molecule type" value="Transcribed_RNA"/>
</dbReference>
<feature type="region of interest" description="Disordered" evidence="2">
    <location>
        <begin position="717"/>
        <end position="739"/>
    </location>
</feature>
<sequence>MMIGAETAFGNQWTSMANCTKRRLSGRRHSWKYKTYRTHLDKNPHCNIFYLELPPCRSEPPPLKGFSVPQGITLKELGIIKITAQFVARYGTGHFWIAFAQEVIDKPLFSFLKTTDNRHRFYYGLVAAYQRVLKPRLVLHEEEGTFIDDFYHCLQMDKLDDGDDDDDDDDEKLDIDIILHAFVGGLDFFTHMDVLDDPQVTIMPPPQPVSAMHPLRCREPRVADDAGPNLDFSVKLTLKELGIMKLTAQFVARYGLCFRLALMMRELRNPTFGFMFSPKDQFNSRDPAAARFRIFSKLVVAYSNVLIPSNKFDDSPATLVAAFFLRLQLEKLEQGVAETTLDLHAFVSGSVDYFAHMDDDYYSANMAPPERLSVTMNRPTHSTMLVRFSLGPERFRVSSSTWFILKGAVPPWITPEELAITKLAAQFTERFGTCFERALMSRLSTEPRLDFMRFDEIKGTALRNFGVVYSAVLKPSKKATEGDDDCTAMALDLFFHCLQLEGVVDTTTAVIQLGAFMSGVDYLAYMNKDLDYYDSLPLPQRLSVMMSQVRKPTRIRPILSFPSTCLRQDPTPKELVIMKLTALFAARYGMVFCRDLLKKVALKPEYKALFKFMEPSDTWFKLYGVVVLAYSKVVKEHAYTEETVLENFFNCLEWRRGKWAMLDLYAFVEGVDCFAQMEDDYYSALMGNHLGTQMRCCHPYASSSTVMMQRALTTPGKACRPPLPVPEEPEPKRRKLFDESARVPEDQFVADPGSVIEMTMESLSENVASFKEKMAAVVQVPANKPIGLRGKAGLLKDDKSLADHNAGAQDMLTLSRRSSRWT</sequence>
<evidence type="ECO:0000256" key="2">
    <source>
        <dbReference type="SAM" id="MobiDB-lite"/>
    </source>
</evidence>
<dbReference type="GO" id="GO:0000381">
    <property type="term" value="P:regulation of alternative mRNA splicing, via spliceosome"/>
    <property type="evidence" value="ECO:0007669"/>
    <property type="project" value="TreeGrafter"/>
</dbReference>
<dbReference type="GO" id="GO:0071013">
    <property type="term" value="C:catalytic step 2 spliceosome"/>
    <property type="evidence" value="ECO:0007669"/>
    <property type="project" value="TreeGrafter"/>
</dbReference>
<dbReference type="SUPFAM" id="SSF109905">
    <property type="entry name" value="Surp module (SWAP domain)"/>
    <property type="match status" value="4"/>
</dbReference>
<evidence type="ECO:0000313" key="4">
    <source>
        <dbReference type="EMBL" id="JAU47938.1"/>
    </source>
</evidence>
<dbReference type="Pfam" id="PF01805">
    <property type="entry name" value="Surp"/>
    <property type="match status" value="3"/>
</dbReference>
<keyword evidence="1" id="KW-0507">mRNA processing</keyword>
<dbReference type="GO" id="GO:0045292">
    <property type="term" value="P:mRNA cis splicing, via spliceosome"/>
    <property type="evidence" value="ECO:0007669"/>
    <property type="project" value="InterPro"/>
</dbReference>
<feature type="domain" description="SURP motif" evidence="3">
    <location>
        <begin position="577"/>
        <end position="623"/>
    </location>
</feature>
<dbReference type="InterPro" id="IPR045146">
    <property type="entry name" value="SF3A1"/>
</dbReference>
<feature type="domain" description="SURP motif" evidence="3">
    <location>
        <begin position="79"/>
        <end position="122"/>
    </location>
</feature>
<gene>
    <name evidence="4" type="ORF">LC_TR12279_c0_g1_i1_g.42600</name>
</gene>
<feature type="domain" description="SURP motif" evidence="3">
    <location>
        <begin position="243"/>
        <end position="286"/>
    </location>
</feature>
<protein>
    <submittedName>
        <fullName evidence="4">Putative splicing factor 3A subunit 1</fullName>
    </submittedName>
</protein>
<dbReference type="SUPFAM" id="SSF54236">
    <property type="entry name" value="Ubiquitin-like"/>
    <property type="match status" value="1"/>
</dbReference>
<dbReference type="AlphaFoldDB" id="A0A1J3FV16"/>
<reference evidence="4" key="1">
    <citation type="submission" date="2016-07" db="EMBL/GenBank/DDBJ databases">
        <title>De novo transcriptome assembly of four accessions of the metal hyperaccumulator plant Noccaea caerulescens.</title>
        <authorList>
            <person name="Blande D."/>
            <person name="Halimaa P."/>
            <person name="Tervahauta A.I."/>
            <person name="Aarts M.G."/>
            <person name="Karenlampi S.O."/>
        </authorList>
    </citation>
    <scope>NUCLEOTIDE SEQUENCE</scope>
</reference>
<evidence type="ECO:0000256" key="1">
    <source>
        <dbReference type="ARBA" id="ARBA00022664"/>
    </source>
</evidence>
<dbReference type="GO" id="GO:0071004">
    <property type="term" value="C:U2-type prespliceosome"/>
    <property type="evidence" value="ECO:0007669"/>
    <property type="project" value="TreeGrafter"/>
</dbReference>
<accession>A0A1J3FV16</accession>
<dbReference type="Gene3D" id="3.10.20.90">
    <property type="entry name" value="Phosphatidylinositol 3-kinase Catalytic Subunit, Chain A, domain 1"/>
    <property type="match status" value="1"/>
</dbReference>
<dbReference type="InterPro" id="IPR000626">
    <property type="entry name" value="Ubiquitin-like_dom"/>
</dbReference>
<dbReference type="GO" id="GO:0005686">
    <property type="term" value="C:U2 snRNP"/>
    <property type="evidence" value="ECO:0007669"/>
    <property type="project" value="TreeGrafter"/>
</dbReference>
<dbReference type="SMART" id="SM00648">
    <property type="entry name" value="SWAP"/>
    <property type="match status" value="4"/>
</dbReference>
<proteinExistence type="predicted"/>
<dbReference type="InterPro" id="IPR029071">
    <property type="entry name" value="Ubiquitin-like_domsf"/>
</dbReference>
<dbReference type="PANTHER" id="PTHR15316:SF1">
    <property type="entry name" value="SPLICING FACTOR 3A SUBUNIT 1"/>
    <property type="match status" value="1"/>
</dbReference>
<dbReference type="InterPro" id="IPR035967">
    <property type="entry name" value="SWAP/Surp_sf"/>
</dbReference>
<dbReference type="PANTHER" id="PTHR15316">
    <property type="entry name" value="SPLICEOSOME ASSOCIATED PROTEIN 114/SWAP SPLICING FACTOR-RELATED"/>
    <property type="match status" value="1"/>
</dbReference>
<feature type="domain" description="SURP motif" evidence="3">
    <location>
        <begin position="420"/>
        <end position="462"/>
    </location>
</feature>
<dbReference type="InterPro" id="IPR000061">
    <property type="entry name" value="Surp"/>
</dbReference>
<evidence type="ECO:0000259" key="3">
    <source>
        <dbReference type="PROSITE" id="PS50128"/>
    </source>
</evidence>
<name>A0A1J3FV16_NOCCA</name>
<dbReference type="SMART" id="SM00213">
    <property type="entry name" value="UBQ"/>
    <property type="match status" value="1"/>
</dbReference>
<dbReference type="Gene3D" id="1.10.10.790">
    <property type="entry name" value="Surp module"/>
    <property type="match status" value="4"/>
</dbReference>
<dbReference type="GO" id="GO:0003723">
    <property type="term" value="F:RNA binding"/>
    <property type="evidence" value="ECO:0007669"/>
    <property type="project" value="InterPro"/>
</dbReference>
<organism evidence="4">
    <name type="scientific">Noccaea caerulescens</name>
    <name type="common">Alpine penny-cress</name>
    <name type="synonym">Thlaspi caerulescens</name>
    <dbReference type="NCBI Taxonomy" id="107243"/>
    <lineage>
        <taxon>Eukaryota</taxon>
        <taxon>Viridiplantae</taxon>
        <taxon>Streptophyta</taxon>
        <taxon>Embryophyta</taxon>
        <taxon>Tracheophyta</taxon>
        <taxon>Spermatophyta</taxon>
        <taxon>Magnoliopsida</taxon>
        <taxon>eudicotyledons</taxon>
        <taxon>Gunneridae</taxon>
        <taxon>Pentapetalae</taxon>
        <taxon>rosids</taxon>
        <taxon>malvids</taxon>
        <taxon>Brassicales</taxon>
        <taxon>Brassicaceae</taxon>
        <taxon>Coluteocarpeae</taxon>
        <taxon>Noccaea</taxon>
    </lineage>
</organism>
<dbReference type="PROSITE" id="PS50128">
    <property type="entry name" value="SURP"/>
    <property type="match status" value="4"/>
</dbReference>